<feature type="compositionally biased region" description="Low complexity" evidence="1">
    <location>
        <begin position="351"/>
        <end position="365"/>
    </location>
</feature>
<feature type="compositionally biased region" description="Polar residues" evidence="1">
    <location>
        <begin position="538"/>
        <end position="547"/>
    </location>
</feature>
<dbReference type="STRING" id="1522189.A0A316VZ82"/>
<dbReference type="InParanoid" id="A0A316VZ82"/>
<organism evidence="2 3">
    <name type="scientific">Ceraceosorus guamensis</name>
    <dbReference type="NCBI Taxonomy" id="1522189"/>
    <lineage>
        <taxon>Eukaryota</taxon>
        <taxon>Fungi</taxon>
        <taxon>Dikarya</taxon>
        <taxon>Basidiomycota</taxon>
        <taxon>Ustilaginomycotina</taxon>
        <taxon>Exobasidiomycetes</taxon>
        <taxon>Ceraceosorales</taxon>
        <taxon>Ceraceosoraceae</taxon>
        <taxon>Ceraceosorus</taxon>
    </lineage>
</organism>
<evidence type="ECO:0000256" key="1">
    <source>
        <dbReference type="SAM" id="MobiDB-lite"/>
    </source>
</evidence>
<feature type="compositionally biased region" description="Polar residues" evidence="1">
    <location>
        <begin position="230"/>
        <end position="247"/>
    </location>
</feature>
<feature type="compositionally biased region" description="Polar residues" evidence="1">
    <location>
        <begin position="279"/>
        <end position="288"/>
    </location>
</feature>
<sequence length="704" mass="75935">MLTVGEGASSRQGHSMPGPDSFGPSLPSDRLSAPSPPISTSFSQTFDTATVSMRAGSNMEPWCSSNLLDRQAVSSNRRSFSREGSSGPIDGTCVDLHPSWSNAVPGSWPNRQREHHSAESITDIVLADAENREAGALFGDGRASRMAEYDPINRSQLLRGRGLMTESEQELSGYQHQQTTASQSYASTFGGQQSLGSDSTQPAVADYQRQRRPSAAHTVAIAGPSLSRDIASSSYTGPLPSLSRQRSDTVVITSGSAHAEAALPKRRSTNTDGTGLMPGNSTMASASLPSLAPEGNNRRGLPVASDAQVHRQNQGALTAPARGGSAVSDASTVTGAYLADTLQARKQLRRTSLTQQQQLQALQAQHGRRSAGPADEQPSAPLAPPQAFINRPSSRATSRLSTGSHGGIERARARGTRSRNGSTSVHDSIPVQKDDIFSSSEERILKQAIEAQTLPSVPSRSTFKRTISDSALITDEAGPVSHHQFSSSTLAQGASPAAQARDGRINSSSSESPANSSSAGSKHGSPVYDGTASGHLDVSQSDPTPSSVPRRRGASNGNLAPSESSSHVHSTGDIVEYPQDPTEEGKRLALRRLYIRLKEELSEEELAKFERYIQRYDRLEMPLEGPRGLLNRFKKLLLHTDPNIRANDRERWTLRKDLARAFEHIVRLDVEAHAQQEETYVEQEAARMQHEEMQRELSFDEDDL</sequence>
<feature type="region of interest" description="Disordered" evidence="1">
    <location>
        <begin position="351"/>
        <end position="435"/>
    </location>
</feature>
<keyword evidence="3" id="KW-1185">Reference proteome</keyword>
<feature type="region of interest" description="Disordered" evidence="1">
    <location>
        <begin position="478"/>
        <end position="580"/>
    </location>
</feature>
<reference evidence="2 3" key="1">
    <citation type="journal article" date="2018" name="Mol. Biol. Evol.">
        <title>Broad Genomic Sampling Reveals a Smut Pathogenic Ancestry of the Fungal Clade Ustilaginomycotina.</title>
        <authorList>
            <person name="Kijpornyongpan T."/>
            <person name="Mondo S.J."/>
            <person name="Barry K."/>
            <person name="Sandor L."/>
            <person name="Lee J."/>
            <person name="Lipzen A."/>
            <person name="Pangilinan J."/>
            <person name="LaButti K."/>
            <person name="Hainaut M."/>
            <person name="Henrissat B."/>
            <person name="Grigoriev I.V."/>
            <person name="Spatafora J.W."/>
            <person name="Aime M.C."/>
        </authorList>
    </citation>
    <scope>NUCLEOTIDE SEQUENCE [LARGE SCALE GENOMIC DNA]</scope>
    <source>
        <strain evidence="2 3">MCA 4658</strain>
    </source>
</reference>
<proteinExistence type="predicted"/>
<feature type="compositionally biased region" description="Polar residues" evidence="1">
    <location>
        <begin position="483"/>
        <end position="492"/>
    </location>
</feature>
<protein>
    <submittedName>
        <fullName evidence="2">Uncharacterized protein</fullName>
    </submittedName>
</protein>
<feature type="region of interest" description="Disordered" evidence="1">
    <location>
        <begin position="255"/>
        <end position="328"/>
    </location>
</feature>
<feature type="region of interest" description="Disordered" evidence="1">
    <location>
        <begin position="165"/>
        <end position="218"/>
    </location>
</feature>
<dbReference type="GeneID" id="37031932"/>
<feature type="compositionally biased region" description="Polar residues" evidence="1">
    <location>
        <begin position="170"/>
        <end position="202"/>
    </location>
</feature>
<feature type="compositionally biased region" description="Polar residues" evidence="1">
    <location>
        <begin position="555"/>
        <end position="569"/>
    </location>
</feature>
<dbReference type="Proteomes" id="UP000245783">
    <property type="component" value="Unassembled WGS sequence"/>
</dbReference>
<accession>A0A316VZ82</accession>
<feature type="region of interest" description="Disordered" evidence="1">
    <location>
        <begin position="1"/>
        <end position="45"/>
    </location>
</feature>
<evidence type="ECO:0000313" key="2">
    <source>
        <dbReference type="EMBL" id="PWN42977.1"/>
    </source>
</evidence>
<feature type="compositionally biased region" description="Polar residues" evidence="1">
    <location>
        <begin position="391"/>
        <end position="403"/>
    </location>
</feature>
<dbReference type="EMBL" id="KZ819374">
    <property type="protein sequence ID" value="PWN42977.1"/>
    <property type="molecule type" value="Genomic_DNA"/>
</dbReference>
<dbReference type="AlphaFoldDB" id="A0A316VZ82"/>
<feature type="compositionally biased region" description="Low complexity" evidence="1">
    <location>
        <begin position="506"/>
        <end position="521"/>
    </location>
</feature>
<feature type="region of interest" description="Disordered" evidence="1">
    <location>
        <begin position="228"/>
        <end position="247"/>
    </location>
</feature>
<evidence type="ECO:0000313" key="3">
    <source>
        <dbReference type="Proteomes" id="UP000245783"/>
    </source>
</evidence>
<name>A0A316VZ82_9BASI</name>
<gene>
    <name evidence="2" type="ORF">IE81DRAFT_107680</name>
</gene>
<dbReference type="OrthoDB" id="3260940at2759"/>
<dbReference type="RefSeq" id="XP_025370137.1">
    <property type="nucleotide sequence ID" value="XM_025510062.1"/>
</dbReference>